<keyword evidence="6" id="KW-0479">Metal-binding</keyword>
<feature type="compositionally biased region" description="Basic and acidic residues" evidence="8">
    <location>
        <begin position="1115"/>
        <end position="1124"/>
    </location>
</feature>
<evidence type="ECO:0008006" key="13">
    <source>
        <dbReference type="Google" id="ProtNLM"/>
    </source>
</evidence>
<feature type="compositionally biased region" description="Low complexity" evidence="8">
    <location>
        <begin position="15"/>
        <end position="24"/>
    </location>
</feature>
<evidence type="ECO:0000313" key="11">
    <source>
        <dbReference type="EMBL" id="DAZ98782.1"/>
    </source>
</evidence>
<accession>A0AAV2YUS5</accession>
<dbReference type="Pfam" id="PF22600">
    <property type="entry name" value="MTPAP-like_central"/>
    <property type="match status" value="2"/>
</dbReference>
<feature type="region of interest" description="Disordered" evidence="8">
    <location>
        <begin position="812"/>
        <end position="837"/>
    </location>
</feature>
<comment type="cofactor">
    <cofactor evidence="2">
        <name>Mg(2+)</name>
        <dbReference type="ChEBI" id="CHEBI:18420"/>
    </cofactor>
</comment>
<dbReference type="EMBL" id="DAKRPA010000097">
    <property type="protein sequence ID" value="DAZ98782.1"/>
    <property type="molecule type" value="Genomic_DNA"/>
</dbReference>
<feature type="compositionally biased region" description="Polar residues" evidence="8">
    <location>
        <begin position="1067"/>
        <end position="1082"/>
    </location>
</feature>
<protein>
    <recommendedName>
        <fullName evidence="13">PAP-associated domain-containing protein</fullName>
    </recommendedName>
</protein>
<evidence type="ECO:0000256" key="4">
    <source>
        <dbReference type="ARBA" id="ARBA00022490"/>
    </source>
</evidence>
<dbReference type="Gene3D" id="3.30.460.10">
    <property type="entry name" value="Beta Polymerase, domain 2"/>
    <property type="match status" value="2"/>
</dbReference>
<evidence type="ECO:0000259" key="10">
    <source>
        <dbReference type="Pfam" id="PF22600"/>
    </source>
</evidence>
<dbReference type="Proteomes" id="UP001146120">
    <property type="component" value="Unassembled WGS sequence"/>
</dbReference>
<name>A0AAV2YUS5_9STRA</name>
<evidence type="ECO:0000259" key="9">
    <source>
        <dbReference type="Pfam" id="PF03828"/>
    </source>
</evidence>
<feature type="compositionally biased region" description="Basic and acidic residues" evidence="8">
    <location>
        <begin position="1135"/>
        <end position="1144"/>
    </location>
</feature>
<feature type="compositionally biased region" description="Basic and acidic residues" evidence="8">
    <location>
        <begin position="812"/>
        <end position="821"/>
    </location>
</feature>
<feature type="domain" description="Poly(A) RNA polymerase mitochondrial-like central palm" evidence="10">
    <location>
        <begin position="546"/>
        <end position="612"/>
    </location>
</feature>
<dbReference type="GO" id="GO:0046872">
    <property type="term" value="F:metal ion binding"/>
    <property type="evidence" value="ECO:0007669"/>
    <property type="project" value="UniProtKB-KW"/>
</dbReference>
<feature type="region of interest" description="Disordered" evidence="8">
    <location>
        <begin position="470"/>
        <end position="496"/>
    </location>
</feature>
<keyword evidence="5" id="KW-0808">Transferase</keyword>
<organism evidence="11 12">
    <name type="scientific">Lagenidium giganteum</name>
    <dbReference type="NCBI Taxonomy" id="4803"/>
    <lineage>
        <taxon>Eukaryota</taxon>
        <taxon>Sar</taxon>
        <taxon>Stramenopiles</taxon>
        <taxon>Oomycota</taxon>
        <taxon>Peronosporomycetes</taxon>
        <taxon>Pythiales</taxon>
        <taxon>Pythiaceae</taxon>
    </lineage>
</organism>
<feature type="region of interest" description="Disordered" evidence="8">
    <location>
        <begin position="1"/>
        <end position="85"/>
    </location>
</feature>
<dbReference type="GO" id="GO:0016779">
    <property type="term" value="F:nucleotidyltransferase activity"/>
    <property type="evidence" value="ECO:0007669"/>
    <property type="project" value="TreeGrafter"/>
</dbReference>
<comment type="cofactor">
    <cofactor evidence="1">
        <name>Mn(2+)</name>
        <dbReference type="ChEBI" id="CHEBI:29035"/>
    </cofactor>
</comment>
<dbReference type="PANTHER" id="PTHR12271:SF40">
    <property type="entry name" value="POLY(A) RNA POLYMERASE GLD2"/>
    <property type="match status" value="1"/>
</dbReference>
<comment type="subcellular location">
    <subcellularLocation>
        <location evidence="3">Cytoplasm</location>
    </subcellularLocation>
</comment>
<evidence type="ECO:0000256" key="1">
    <source>
        <dbReference type="ARBA" id="ARBA00001936"/>
    </source>
</evidence>
<evidence type="ECO:0000256" key="3">
    <source>
        <dbReference type="ARBA" id="ARBA00004496"/>
    </source>
</evidence>
<feature type="compositionally biased region" description="Basic and acidic residues" evidence="8">
    <location>
        <begin position="426"/>
        <end position="448"/>
    </location>
</feature>
<keyword evidence="12" id="KW-1185">Reference proteome</keyword>
<feature type="compositionally biased region" description="Basic and acidic residues" evidence="8">
    <location>
        <begin position="1014"/>
        <end position="1045"/>
    </location>
</feature>
<dbReference type="GO" id="GO:0005737">
    <property type="term" value="C:cytoplasm"/>
    <property type="evidence" value="ECO:0007669"/>
    <property type="project" value="UniProtKB-SubCell"/>
</dbReference>
<dbReference type="InterPro" id="IPR054708">
    <property type="entry name" value="MTPAP-like_central"/>
</dbReference>
<dbReference type="AlphaFoldDB" id="A0AAV2YUS5"/>
<dbReference type="CDD" id="cd05402">
    <property type="entry name" value="NT_PAP_TUTase"/>
    <property type="match status" value="1"/>
</dbReference>
<dbReference type="SUPFAM" id="SSF81301">
    <property type="entry name" value="Nucleotidyltransferase"/>
    <property type="match status" value="1"/>
</dbReference>
<keyword evidence="4" id="KW-0963">Cytoplasm</keyword>
<feature type="region of interest" description="Disordered" evidence="8">
    <location>
        <begin position="420"/>
        <end position="454"/>
    </location>
</feature>
<proteinExistence type="predicted"/>
<keyword evidence="7" id="KW-0460">Magnesium</keyword>
<reference evidence="11" key="1">
    <citation type="submission" date="2022-11" db="EMBL/GenBank/DDBJ databases">
        <authorList>
            <person name="Morgan W.R."/>
            <person name="Tartar A."/>
        </authorList>
    </citation>
    <scope>NUCLEOTIDE SEQUENCE</scope>
    <source>
        <strain evidence="11">ARSEF 373</strain>
    </source>
</reference>
<dbReference type="SUPFAM" id="SSF81631">
    <property type="entry name" value="PAP/OAS1 substrate-binding domain"/>
    <property type="match status" value="1"/>
</dbReference>
<dbReference type="InterPro" id="IPR002058">
    <property type="entry name" value="PAP_assoc"/>
</dbReference>
<evidence type="ECO:0000256" key="8">
    <source>
        <dbReference type="SAM" id="MobiDB-lite"/>
    </source>
</evidence>
<feature type="compositionally biased region" description="Basic and acidic residues" evidence="8">
    <location>
        <begin position="76"/>
        <end position="85"/>
    </location>
</feature>
<feature type="region of interest" description="Disordered" evidence="8">
    <location>
        <begin position="957"/>
        <end position="1167"/>
    </location>
</feature>
<reference evidence="11" key="2">
    <citation type="journal article" date="2023" name="Microbiol Resour">
        <title>Decontamination and Annotation of the Draft Genome Sequence of the Oomycete Lagenidium giganteum ARSEF 373.</title>
        <authorList>
            <person name="Morgan W.R."/>
            <person name="Tartar A."/>
        </authorList>
    </citation>
    <scope>NUCLEOTIDE SEQUENCE</scope>
    <source>
        <strain evidence="11">ARSEF 373</strain>
    </source>
</reference>
<dbReference type="InterPro" id="IPR043519">
    <property type="entry name" value="NT_sf"/>
</dbReference>
<comment type="caution">
    <text evidence="11">The sequence shown here is derived from an EMBL/GenBank/DDBJ whole genome shotgun (WGS) entry which is preliminary data.</text>
</comment>
<dbReference type="Pfam" id="PF03828">
    <property type="entry name" value="PAP_assoc"/>
    <property type="match status" value="1"/>
</dbReference>
<feature type="compositionally biased region" description="Basic and acidic residues" evidence="8">
    <location>
        <begin position="979"/>
        <end position="1005"/>
    </location>
</feature>
<gene>
    <name evidence="11" type="ORF">N0F65_003998</name>
</gene>
<dbReference type="Gene3D" id="1.10.1410.10">
    <property type="match status" value="1"/>
</dbReference>
<evidence type="ECO:0000313" key="12">
    <source>
        <dbReference type="Proteomes" id="UP001146120"/>
    </source>
</evidence>
<feature type="compositionally biased region" description="Basic and acidic residues" evidence="8">
    <location>
        <begin position="50"/>
        <end position="66"/>
    </location>
</feature>
<feature type="domain" description="Poly(A) RNA polymerase mitochondrial-like central palm" evidence="10">
    <location>
        <begin position="301"/>
        <end position="387"/>
    </location>
</feature>
<evidence type="ECO:0000256" key="7">
    <source>
        <dbReference type="ARBA" id="ARBA00022842"/>
    </source>
</evidence>
<feature type="domain" description="PAP-associated" evidence="9">
    <location>
        <begin position="710"/>
        <end position="765"/>
    </location>
</feature>
<evidence type="ECO:0000256" key="6">
    <source>
        <dbReference type="ARBA" id="ARBA00022723"/>
    </source>
</evidence>
<feature type="compositionally biased region" description="Polar residues" evidence="8">
    <location>
        <begin position="1089"/>
        <end position="1105"/>
    </location>
</feature>
<sequence>MEQPEATTGHGAVDASRSSRSAAAVNRPNAKGKTGRDRRERVVTATARDSPQKQWERGRKTKHTDGAKAATKHERRPATAREDAPVLKEEDAAWLIDGSTEDLAFGNWLIGRSHSHATLDLLSTRDAAALVRRLYVVQKDVRRHLQPSHDHDETTERPLGDLVADVCKLLKSAEVVAANTGDGLVHSMVLEMVEQTTDLLLCRAGVSDWPLLEEWIEFVTQQAALAAKKAADASKGDRQDSKRRMKRLRRLQLMDQTCMKQVAMVRGFQAFMTEYSSRQPNASSSSDKRSVVDPSHCQEVTREMTEIYEKLRIDEVDERARMRVARDVQSLIQRNKQWERCQVSLFGSSLSMFGSKGSDLDMCLTKNINHHQHADVVSSRAVQQLIKHSVANTGNSAAFLKELEFQVERSLNKIIDSKNRAQKALAQREQHMKNPKGKDVNRKAHDWDPEPALQLDDGTVTEALLEPELGNGADSEASDEESNDPQSNKLSKQERKLAVEKEEVARLILVERHYRLLLSLTQRELHQLGGGAEKNDVATHIKSMIAQGRNRNNDLFRVRNFLERAGYVIVNVISAARIPIIRFSDPKKSLECDMCFENVLAKKNTQLLRSYALYDERARILGLAVKYWAKARSISDASAGYLSSYTFILLTIYYLQTVAHVLPNLQNPQLLESANVPTDLHDGINVAFCDVMATAQQFHNPSAASRNFSVSELLMGFFHFYAHQFDFATRVVSIRTPEDRLLKIDKWGTAKTKNWRLSVEDPLETGRDLGCVLQQAEQTRILEEFKRAATLLAKGSSFSDIVCESVPSTKSKDATEAVHDDKKKKKNDAPGKQTKSNEKEKLQSYCFKVWSPQTTLNEAVVRTLFSGHPGSFTVGEVKLEGDRWIVEARTAAEKCPRPLRNVSLMMWNGKIDNIDLASSVWLHHHALYPEEPCTRCLSCRHPTSKCEEKLEPSKLAVRRVPNPFTATSQKAPAAVGETPRSDRRGIDKSKKNNEEPKSKQKDKATKKNGGLASKTKDDTLSGDTMEKNQEHTGTGDKTERNEADSKSPIPKSLKTKREQKKSKTDTRSNNSIATSTTETTQKANKRNQEGSADQNNLVATENGAKQTKPPRSRSRRGEHTDQSKHNRAGSASKYVKKESKEPVSKQKFSPGAEVAPASVSESRESGQ</sequence>
<dbReference type="GO" id="GO:0031123">
    <property type="term" value="P:RNA 3'-end processing"/>
    <property type="evidence" value="ECO:0007669"/>
    <property type="project" value="TreeGrafter"/>
</dbReference>
<evidence type="ECO:0000256" key="2">
    <source>
        <dbReference type="ARBA" id="ARBA00001946"/>
    </source>
</evidence>
<dbReference type="PANTHER" id="PTHR12271">
    <property type="entry name" value="POLY A POLYMERASE CID PAP -RELATED"/>
    <property type="match status" value="1"/>
</dbReference>
<evidence type="ECO:0000256" key="5">
    <source>
        <dbReference type="ARBA" id="ARBA00022679"/>
    </source>
</evidence>